<evidence type="ECO:0000256" key="5">
    <source>
        <dbReference type="ARBA" id="ARBA00022692"/>
    </source>
</evidence>
<evidence type="ECO:0000256" key="11">
    <source>
        <dbReference type="ARBA" id="ARBA00023136"/>
    </source>
</evidence>
<organism evidence="14 15">
    <name type="scientific">Starmerella bacillaris</name>
    <name type="common">Yeast</name>
    <name type="synonym">Candida zemplinina</name>
    <dbReference type="NCBI Taxonomy" id="1247836"/>
    <lineage>
        <taxon>Eukaryota</taxon>
        <taxon>Fungi</taxon>
        <taxon>Dikarya</taxon>
        <taxon>Ascomycota</taxon>
        <taxon>Saccharomycotina</taxon>
        <taxon>Dipodascomycetes</taxon>
        <taxon>Dipodascales</taxon>
        <taxon>Trichomonascaceae</taxon>
        <taxon>Starmerella</taxon>
    </lineage>
</organism>
<keyword evidence="8 13" id="KW-1133">Transmembrane helix</keyword>
<evidence type="ECO:0000256" key="2">
    <source>
        <dbReference type="ARBA" id="ARBA00006355"/>
    </source>
</evidence>
<keyword evidence="10" id="KW-0496">Mitochondrion</keyword>
<evidence type="ECO:0000256" key="12">
    <source>
        <dbReference type="SAM" id="MobiDB-lite"/>
    </source>
</evidence>
<comment type="subcellular location">
    <subcellularLocation>
        <location evidence="1">Mitochondrion inner membrane</location>
        <topology evidence="1">Single-pass membrane protein</topology>
    </subcellularLocation>
</comment>
<evidence type="ECO:0000256" key="9">
    <source>
        <dbReference type="ARBA" id="ARBA00023010"/>
    </source>
</evidence>
<dbReference type="AlphaFoldDB" id="A0AAV5RGI6"/>
<evidence type="ECO:0000256" key="1">
    <source>
        <dbReference type="ARBA" id="ARBA00004434"/>
    </source>
</evidence>
<protein>
    <recommendedName>
        <fullName evidence="3">Mitochondrial import inner membrane translocase subunit TIM54</fullName>
    </recommendedName>
</protein>
<reference evidence="14 15" key="1">
    <citation type="journal article" date="2023" name="Elife">
        <title>Identification of key yeast species and microbe-microbe interactions impacting larval growth of Drosophila in the wild.</title>
        <authorList>
            <person name="Mure A."/>
            <person name="Sugiura Y."/>
            <person name="Maeda R."/>
            <person name="Honda K."/>
            <person name="Sakurai N."/>
            <person name="Takahashi Y."/>
            <person name="Watada M."/>
            <person name="Katoh T."/>
            <person name="Gotoh A."/>
            <person name="Gotoh Y."/>
            <person name="Taniguchi I."/>
            <person name="Nakamura K."/>
            <person name="Hayashi T."/>
            <person name="Katayama T."/>
            <person name="Uemura T."/>
            <person name="Hattori Y."/>
        </authorList>
    </citation>
    <scope>NUCLEOTIDE SEQUENCE [LARGE SCALE GENOMIC DNA]</scope>
    <source>
        <strain evidence="14 15">SB-73</strain>
    </source>
</reference>
<keyword evidence="7" id="KW-0653">Protein transport</keyword>
<keyword evidence="11 13" id="KW-0472">Membrane</keyword>
<evidence type="ECO:0000256" key="10">
    <source>
        <dbReference type="ARBA" id="ARBA00023128"/>
    </source>
</evidence>
<evidence type="ECO:0000256" key="13">
    <source>
        <dbReference type="SAM" id="Phobius"/>
    </source>
</evidence>
<evidence type="ECO:0000256" key="7">
    <source>
        <dbReference type="ARBA" id="ARBA00022927"/>
    </source>
</evidence>
<feature type="region of interest" description="Disordered" evidence="12">
    <location>
        <begin position="133"/>
        <end position="155"/>
    </location>
</feature>
<keyword evidence="15" id="KW-1185">Reference proteome</keyword>
<keyword evidence="4" id="KW-0813">Transport</keyword>
<evidence type="ECO:0000313" key="14">
    <source>
        <dbReference type="EMBL" id="GMM50202.1"/>
    </source>
</evidence>
<dbReference type="GO" id="GO:0005743">
    <property type="term" value="C:mitochondrial inner membrane"/>
    <property type="evidence" value="ECO:0007669"/>
    <property type="project" value="UniProtKB-SubCell"/>
</dbReference>
<evidence type="ECO:0000256" key="8">
    <source>
        <dbReference type="ARBA" id="ARBA00022989"/>
    </source>
</evidence>
<evidence type="ECO:0000256" key="6">
    <source>
        <dbReference type="ARBA" id="ARBA00022792"/>
    </source>
</evidence>
<evidence type="ECO:0000256" key="3">
    <source>
        <dbReference type="ARBA" id="ARBA00020796"/>
    </source>
</evidence>
<gene>
    <name evidence="14" type="ORF">DASB73_011600</name>
</gene>
<keyword evidence="6" id="KW-0999">Mitochondrion inner membrane</keyword>
<dbReference type="InterPro" id="IPR021056">
    <property type="entry name" value="Mt_import_IM_translocase_Tim54"/>
</dbReference>
<dbReference type="GO" id="GO:0015031">
    <property type="term" value="P:protein transport"/>
    <property type="evidence" value="ECO:0007669"/>
    <property type="project" value="UniProtKB-KW"/>
</dbReference>
<dbReference type="EMBL" id="BTGC01000003">
    <property type="protein sequence ID" value="GMM50202.1"/>
    <property type="molecule type" value="Genomic_DNA"/>
</dbReference>
<dbReference type="Pfam" id="PF11711">
    <property type="entry name" value="Tim54"/>
    <property type="match status" value="1"/>
</dbReference>
<name>A0AAV5RGI6_STABA</name>
<feature type="transmembrane region" description="Helical" evidence="13">
    <location>
        <begin position="28"/>
        <end position="44"/>
    </location>
</feature>
<comment type="similarity">
    <text evidence="2">Belongs to the TIM54 family.</text>
</comment>
<keyword evidence="9" id="KW-0811">Translocation</keyword>
<evidence type="ECO:0000313" key="15">
    <source>
        <dbReference type="Proteomes" id="UP001362899"/>
    </source>
</evidence>
<comment type="caution">
    <text evidence="14">The sequence shown here is derived from an EMBL/GenBank/DDBJ whole genome shotgun (WGS) entry which is preliminary data.</text>
</comment>
<evidence type="ECO:0000256" key="4">
    <source>
        <dbReference type="ARBA" id="ARBA00022448"/>
    </source>
</evidence>
<sequence length="364" mass="42425">MTKIRKEFRHPVLQMMGISRLRVPSRNWLIFWGVTGTLVGSYYLDRRQRQLIRESYIKQVEYLGKQTLQPLGGFQKVKVYVAPPPNDFLDPSLSEFRNYIKPILNAAAIDHELITEERQGYIRSTIAEEIRQLRKSQNENSDINPTGESNEDNNREYTGTLIIGRGAFKEYINGIQEGWLGPIERPAEVQEKVDAAAAVEKERLRKRHEKNAEDTEGKDQMKYDTEKEYEEDKLATLHRKYPVVPAYINAKDLSEAELPELFESTPQMPIQVYRLPHLLGILSVPTRIYRWLNERYLADEIGQQTVNVIFNKKRPFELTDADLAKSDEEDWPTKFKQNGIDSNSEWMQDLVVDPRIAKHLEVFE</sequence>
<proteinExistence type="inferred from homology"/>
<dbReference type="Proteomes" id="UP001362899">
    <property type="component" value="Unassembled WGS sequence"/>
</dbReference>
<keyword evidence="5 13" id="KW-0812">Transmembrane</keyword>
<feature type="compositionally biased region" description="Polar residues" evidence="12">
    <location>
        <begin position="138"/>
        <end position="148"/>
    </location>
</feature>
<accession>A0AAV5RGI6</accession>